<sequence length="108" mass="12387">MSPRKRISEDALPSSFGPKILGVRDGKIVPKIEFILHSIDCEQFVEYWFATFGLQAPPPGPWCPPRPRDRREAATPSRGFLPLPQYHLRFMPCPRGRGVSDAKSWRKR</sequence>
<dbReference type="EMBL" id="LR031880">
    <property type="protein sequence ID" value="VDD60807.1"/>
    <property type="molecule type" value="Genomic_DNA"/>
</dbReference>
<gene>
    <name evidence="1" type="ORF">BOLC6T36260H</name>
</gene>
<evidence type="ECO:0000313" key="1">
    <source>
        <dbReference type="EMBL" id="VDD60807.1"/>
    </source>
</evidence>
<name>A0A3P6FRI2_BRAOL</name>
<proteinExistence type="predicted"/>
<organism evidence="1">
    <name type="scientific">Brassica oleracea</name>
    <name type="common">Wild cabbage</name>
    <dbReference type="NCBI Taxonomy" id="3712"/>
    <lineage>
        <taxon>Eukaryota</taxon>
        <taxon>Viridiplantae</taxon>
        <taxon>Streptophyta</taxon>
        <taxon>Embryophyta</taxon>
        <taxon>Tracheophyta</taxon>
        <taxon>Spermatophyta</taxon>
        <taxon>Magnoliopsida</taxon>
        <taxon>eudicotyledons</taxon>
        <taxon>Gunneridae</taxon>
        <taxon>Pentapetalae</taxon>
        <taxon>rosids</taxon>
        <taxon>malvids</taxon>
        <taxon>Brassicales</taxon>
        <taxon>Brassicaceae</taxon>
        <taxon>Brassiceae</taxon>
        <taxon>Brassica</taxon>
    </lineage>
</organism>
<reference evidence="1" key="1">
    <citation type="submission" date="2018-11" db="EMBL/GenBank/DDBJ databases">
        <authorList>
            <consortium name="Genoscope - CEA"/>
            <person name="William W."/>
        </authorList>
    </citation>
    <scope>NUCLEOTIDE SEQUENCE</scope>
</reference>
<dbReference type="AlphaFoldDB" id="A0A3P6FRI2"/>
<protein>
    <submittedName>
        <fullName evidence="1">Uncharacterized protein</fullName>
    </submittedName>
</protein>
<accession>A0A3P6FRI2</accession>